<dbReference type="InterPro" id="IPR035576">
    <property type="entry name" value="T6SS_TssC"/>
</dbReference>
<evidence type="ECO:0000256" key="1">
    <source>
        <dbReference type="SAM" id="Coils"/>
    </source>
</evidence>
<keyword evidence="1" id="KW-0175">Coiled coil</keyword>
<evidence type="ECO:0000256" key="2">
    <source>
        <dbReference type="SAM" id="MobiDB-lite"/>
    </source>
</evidence>
<dbReference type="Pfam" id="PF17541">
    <property type="entry name" value="TssC"/>
    <property type="match status" value="1"/>
</dbReference>
<sequence>MATPEEQKIAQDSSQETAFKPAEKQSKAKLSLQESLDKLARVGGFDLLEATVDGLQNLNPERKARKQIFLTGDEKKKERDELKKKIQLWIDVLEDSDSVASMVDKSTEKLKNAEENLNKNIASALESTKELEQAYRSVNLFYQNTEADKVKNVIMMNASMDQIKDLDNPRFIDYVSDELKQKYDRLDLRENYSLMVIPGYMGSNKVVEKWSKIAYDNKAMLVTDFADLDQPDDVIDLFTSANLTGGDAFKSNTIMTCNWLVGRGKVAEVGEEDDLTVPGSAALAGKMYYTLMSQVTAGKKHGAINDVDGVKFDLKKSEISHLERIGLVPMVNEYGKVMAFSAKTLFNGDNIGLQTYSVVRVFDYVTKVLFDFLNRRAFENWTSKTEQDLRGQIVKFLDSIQGPERLIERFKIMRFERDEVQKDKIHLDIHITPYFPAKSFVVKLDGQKGEDEETTWSSEYAQQ</sequence>
<accession>A0A1D7QIN4</accession>
<evidence type="ECO:0000313" key="3">
    <source>
        <dbReference type="EMBL" id="AOM78534.1"/>
    </source>
</evidence>
<reference evidence="3 4" key="1">
    <citation type="submission" date="2016-08" db="EMBL/GenBank/DDBJ databases">
        <authorList>
            <person name="Seilhamer J.J."/>
        </authorList>
    </citation>
    <scope>NUCLEOTIDE SEQUENCE [LARGE SCALE GENOMIC DNA]</scope>
    <source>
        <strain evidence="3 4">DX4</strain>
    </source>
</reference>
<dbReference type="RefSeq" id="WP_069380199.1">
    <property type="nucleotide sequence ID" value="NZ_CP017141.1"/>
</dbReference>
<dbReference type="GO" id="GO:0033104">
    <property type="term" value="C:type VI protein secretion system complex"/>
    <property type="evidence" value="ECO:0007669"/>
    <property type="project" value="InterPro"/>
</dbReference>
<dbReference type="OrthoDB" id="1408613at2"/>
<dbReference type="KEGG" id="psty:BFS30_15920"/>
<dbReference type="AlphaFoldDB" id="A0A1D7QIN4"/>
<keyword evidence="4" id="KW-1185">Reference proteome</keyword>
<dbReference type="EMBL" id="CP017141">
    <property type="protein sequence ID" value="AOM78534.1"/>
    <property type="molecule type" value="Genomic_DNA"/>
</dbReference>
<gene>
    <name evidence="3" type="ORF">BFS30_15920</name>
</gene>
<protein>
    <submittedName>
        <fullName evidence="3">Type VI secretion system contractile sheath protein TssC</fullName>
    </submittedName>
</protein>
<dbReference type="Proteomes" id="UP000094313">
    <property type="component" value="Chromosome"/>
</dbReference>
<name>A0A1D7QIN4_9SPHI</name>
<feature type="coiled-coil region" evidence="1">
    <location>
        <begin position="103"/>
        <end position="134"/>
    </location>
</feature>
<organism evidence="3 4">
    <name type="scientific">Pedobacter steynii</name>
    <dbReference type="NCBI Taxonomy" id="430522"/>
    <lineage>
        <taxon>Bacteria</taxon>
        <taxon>Pseudomonadati</taxon>
        <taxon>Bacteroidota</taxon>
        <taxon>Sphingobacteriia</taxon>
        <taxon>Sphingobacteriales</taxon>
        <taxon>Sphingobacteriaceae</taxon>
        <taxon>Pedobacter</taxon>
    </lineage>
</organism>
<evidence type="ECO:0000313" key="4">
    <source>
        <dbReference type="Proteomes" id="UP000094313"/>
    </source>
</evidence>
<feature type="region of interest" description="Disordered" evidence="2">
    <location>
        <begin position="1"/>
        <end position="26"/>
    </location>
</feature>
<dbReference type="GO" id="GO:0033103">
    <property type="term" value="P:protein secretion by the type VI secretion system"/>
    <property type="evidence" value="ECO:0007669"/>
    <property type="project" value="InterPro"/>
</dbReference>
<proteinExistence type="predicted"/>